<feature type="region of interest" description="Disordered" evidence="1">
    <location>
        <begin position="190"/>
        <end position="218"/>
    </location>
</feature>
<sequence>MSVISFVRGRIRPWEPSLTHPSTNASLLGIPNIPHQIPTPDTRTTPNIQIPTYHIKIPDLPTQHPTPDTSHTTPNTTPDTRPTTPDTYHTNTHARYQTKPHQIPTQTPDEPTQIPHQTQTTHNNHTRNHHTTPDITQPTTQIPDEPHKNTHTRYQTNHTKYHARYQTNHTIYPHQIPIPDTNLPHKYPHQIPDEPHQIPTPDTRRTTPNTTPDTDEPHNIPHQIPAIPHQTSPILHQTYHTRYQPTTPNTHTRYHPYQTPPSHSTKKPHRRPRHSKPHESSMKALSEVFAVATPPSVVARGGGGAPGLVRKGGRVTAHFPFPPGSLQRPLRVGERSSDNISTSYGNVCTTRVANRRLHGGRSRARWGIVKEGTERQDGGFSPVVDVNER</sequence>
<dbReference type="Proteomes" id="UP000283509">
    <property type="component" value="Unassembled WGS sequence"/>
</dbReference>
<feature type="region of interest" description="Disordered" evidence="1">
    <location>
        <begin position="58"/>
        <end position="152"/>
    </location>
</feature>
<evidence type="ECO:0000256" key="1">
    <source>
        <dbReference type="SAM" id="MobiDB-lite"/>
    </source>
</evidence>
<feature type="region of interest" description="Disordered" evidence="1">
    <location>
        <begin position="243"/>
        <end position="281"/>
    </location>
</feature>
<accession>A0A3R7Q2F9</accession>
<evidence type="ECO:0000313" key="2">
    <source>
        <dbReference type="EMBL" id="ROT66761.1"/>
    </source>
</evidence>
<evidence type="ECO:0000313" key="3">
    <source>
        <dbReference type="Proteomes" id="UP000283509"/>
    </source>
</evidence>
<feature type="compositionally biased region" description="Low complexity" evidence="1">
    <location>
        <begin position="111"/>
        <end position="123"/>
    </location>
</feature>
<proteinExistence type="predicted"/>
<dbReference type="AlphaFoldDB" id="A0A3R7Q2F9"/>
<feature type="compositionally biased region" description="Basic residues" evidence="1">
    <location>
        <begin position="264"/>
        <end position="276"/>
    </location>
</feature>
<gene>
    <name evidence="2" type="ORF">C7M84_015187</name>
</gene>
<feature type="compositionally biased region" description="Low complexity" evidence="1">
    <location>
        <begin position="61"/>
        <end position="93"/>
    </location>
</feature>
<protein>
    <submittedName>
        <fullName evidence="2">Uncharacterized protein</fullName>
    </submittedName>
</protein>
<keyword evidence="3" id="KW-1185">Reference proteome</keyword>
<organism evidence="2 3">
    <name type="scientific">Penaeus vannamei</name>
    <name type="common">Whiteleg shrimp</name>
    <name type="synonym">Litopenaeus vannamei</name>
    <dbReference type="NCBI Taxonomy" id="6689"/>
    <lineage>
        <taxon>Eukaryota</taxon>
        <taxon>Metazoa</taxon>
        <taxon>Ecdysozoa</taxon>
        <taxon>Arthropoda</taxon>
        <taxon>Crustacea</taxon>
        <taxon>Multicrustacea</taxon>
        <taxon>Malacostraca</taxon>
        <taxon>Eumalacostraca</taxon>
        <taxon>Eucarida</taxon>
        <taxon>Decapoda</taxon>
        <taxon>Dendrobranchiata</taxon>
        <taxon>Penaeoidea</taxon>
        <taxon>Penaeidae</taxon>
        <taxon>Penaeus</taxon>
    </lineage>
</organism>
<comment type="caution">
    <text evidence="2">The sequence shown here is derived from an EMBL/GenBank/DDBJ whole genome shotgun (WGS) entry which is preliminary data.</text>
</comment>
<reference evidence="2 3" key="2">
    <citation type="submission" date="2019-01" db="EMBL/GenBank/DDBJ databases">
        <title>The decoding of complex shrimp genome reveals the adaptation for benthos swimmer, frequently molting mechanism and breeding impact on genome.</title>
        <authorList>
            <person name="Sun Y."/>
            <person name="Gao Y."/>
            <person name="Yu Y."/>
        </authorList>
    </citation>
    <scope>NUCLEOTIDE SEQUENCE [LARGE SCALE GENOMIC DNA]</scope>
    <source>
        <tissue evidence="2">Muscle</tissue>
    </source>
</reference>
<reference evidence="2 3" key="1">
    <citation type="submission" date="2018-04" db="EMBL/GenBank/DDBJ databases">
        <authorList>
            <person name="Zhang X."/>
            <person name="Yuan J."/>
            <person name="Li F."/>
            <person name="Xiang J."/>
        </authorList>
    </citation>
    <scope>NUCLEOTIDE SEQUENCE [LARGE SCALE GENOMIC DNA]</scope>
    <source>
        <tissue evidence="2">Muscle</tissue>
    </source>
</reference>
<dbReference type="EMBL" id="QCYY01002890">
    <property type="protein sequence ID" value="ROT66761.1"/>
    <property type="molecule type" value="Genomic_DNA"/>
</dbReference>
<name>A0A3R7Q2F9_PENVA</name>
<feature type="compositionally biased region" description="Low complexity" evidence="1">
    <location>
        <begin position="133"/>
        <end position="143"/>
    </location>
</feature>
<feature type="compositionally biased region" description="Polar residues" evidence="1">
    <location>
        <begin position="99"/>
        <end position="110"/>
    </location>
</feature>